<dbReference type="EMBL" id="UYSL01000556">
    <property type="protein sequence ID" value="VDL64029.1"/>
    <property type="molecule type" value="Genomic_DNA"/>
</dbReference>
<dbReference type="WBParaSite" id="NBR_0000091301-mRNA-1">
    <property type="protein sequence ID" value="NBR_0000091301-mRNA-1"/>
    <property type="gene ID" value="NBR_0000091301"/>
</dbReference>
<feature type="chain" id="PRO_5043124552" evidence="2">
    <location>
        <begin position="23"/>
        <end position="159"/>
    </location>
</feature>
<reference evidence="5" key="1">
    <citation type="submission" date="2017-02" db="UniProtKB">
        <authorList>
            <consortium name="WormBaseParasite"/>
        </authorList>
    </citation>
    <scope>IDENTIFICATION</scope>
</reference>
<gene>
    <name evidence="3" type="ORF">NBR_LOCUS914</name>
</gene>
<feature type="region of interest" description="Disordered" evidence="1">
    <location>
        <begin position="89"/>
        <end position="108"/>
    </location>
</feature>
<feature type="compositionally biased region" description="Basic and acidic residues" evidence="1">
    <location>
        <begin position="91"/>
        <end position="108"/>
    </location>
</feature>
<sequence>MLLRSTFLTVVHAIALIGIANGDTMSPPICLHDSCCTTNASYAQSPPLRAPLSCYPRDFLETSNVSTILTNYPRPVLQSSRTWLSYAPTHQETHKGPPDDKSYPPLFDNRREAERPHLQAPQPNIMFNVFKWMTIAADIKWFKRQQDSSNTQEVRTRLW</sequence>
<feature type="signal peptide" evidence="2">
    <location>
        <begin position="1"/>
        <end position="22"/>
    </location>
</feature>
<evidence type="ECO:0000313" key="5">
    <source>
        <dbReference type="WBParaSite" id="NBR_0000091301-mRNA-1"/>
    </source>
</evidence>
<dbReference type="AlphaFoldDB" id="A0A0N4XEG1"/>
<proteinExistence type="predicted"/>
<evidence type="ECO:0000256" key="1">
    <source>
        <dbReference type="SAM" id="MobiDB-lite"/>
    </source>
</evidence>
<name>A0A0N4XEG1_NIPBR</name>
<protein>
    <submittedName>
        <fullName evidence="5">Secreted protein</fullName>
    </submittedName>
</protein>
<evidence type="ECO:0000256" key="2">
    <source>
        <dbReference type="SAM" id="SignalP"/>
    </source>
</evidence>
<organism evidence="5">
    <name type="scientific">Nippostrongylus brasiliensis</name>
    <name type="common">Rat hookworm</name>
    <dbReference type="NCBI Taxonomy" id="27835"/>
    <lineage>
        <taxon>Eukaryota</taxon>
        <taxon>Metazoa</taxon>
        <taxon>Ecdysozoa</taxon>
        <taxon>Nematoda</taxon>
        <taxon>Chromadorea</taxon>
        <taxon>Rhabditida</taxon>
        <taxon>Rhabditina</taxon>
        <taxon>Rhabditomorpha</taxon>
        <taxon>Strongyloidea</taxon>
        <taxon>Heligmosomidae</taxon>
        <taxon>Nippostrongylus</taxon>
    </lineage>
</organism>
<evidence type="ECO:0000313" key="4">
    <source>
        <dbReference type="Proteomes" id="UP000271162"/>
    </source>
</evidence>
<keyword evidence="2" id="KW-0732">Signal</keyword>
<keyword evidence="4" id="KW-1185">Reference proteome</keyword>
<reference evidence="3 4" key="2">
    <citation type="submission" date="2018-11" db="EMBL/GenBank/DDBJ databases">
        <authorList>
            <consortium name="Pathogen Informatics"/>
        </authorList>
    </citation>
    <scope>NUCLEOTIDE SEQUENCE [LARGE SCALE GENOMIC DNA]</scope>
</reference>
<accession>A0A0N4XEG1</accession>
<evidence type="ECO:0000313" key="3">
    <source>
        <dbReference type="EMBL" id="VDL64029.1"/>
    </source>
</evidence>
<dbReference type="Proteomes" id="UP000271162">
    <property type="component" value="Unassembled WGS sequence"/>
</dbReference>